<evidence type="ECO:0000259" key="14">
    <source>
        <dbReference type="SMART" id="SM00962"/>
    </source>
</evidence>
<dbReference type="GO" id="GO:0003924">
    <property type="term" value="F:GTPase activity"/>
    <property type="evidence" value="ECO:0007669"/>
    <property type="project" value="InterPro"/>
</dbReference>
<dbReference type="InterPro" id="IPR027417">
    <property type="entry name" value="P-loop_NTPase"/>
</dbReference>
<comment type="subcellular location">
    <subcellularLocation>
        <location evidence="1">Cell membrane</location>
        <topology evidence="1">Peripheral membrane protein</topology>
        <orientation evidence="1">Cytoplasmic side</orientation>
    </subcellularLocation>
</comment>
<dbReference type="FunFam" id="3.40.50.300:FF:000695">
    <property type="entry name" value="Flagellar biosynthesis regulator FlhF"/>
    <property type="match status" value="1"/>
</dbReference>
<dbReference type="AlphaFoldDB" id="A0A372MDL0"/>
<keyword evidence="10" id="KW-0472">Membrane</keyword>
<evidence type="ECO:0000256" key="11">
    <source>
        <dbReference type="ARBA" id="ARBA00023225"/>
    </source>
</evidence>
<evidence type="ECO:0000256" key="1">
    <source>
        <dbReference type="ARBA" id="ARBA00004413"/>
    </source>
</evidence>
<keyword evidence="11" id="KW-1006">Bacterial flagellum protein export</keyword>
<dbReference type="GO" id="GO:0005886">
    <property type="term" value="C:plasma membrane"/>
    <property type="evidence" value="ECO:0007669"/>
    <property type="project" value="UniProtKB-SubCell"/>
</dbReference>
<evidence type="ECO:0000256" key="9">
    <source>
        <dbReference type="ARBA" id="ARBA00023134"/>
    </source>
</evidence>
<dbReference type="PANTHER" id="PTHR43134">
    <property type="entry name" value="SIGNAL RECOGNITION PARTICLE RECEPTOR SUBUNIT ALPHA"/>
    <property type="match status" value="1"/>
</dbReference>
<keyword evidence="5" id="KW-1003">Cell membrane</keyword>
<dbReference type="GO" id="GO:0015031">
    <property type="term" value="P:protein transport"/>
    <property type="evidence" value="ECO:0007669"/>
    <property type="project" value="UniProtKB-KW"/>
</dbReference>
<dbReference type="SMART" id="SM00962">
    <property type="entry name" value="SRP54"/>
    <property type="match status" value="1"/>
</dbReference>
<dbReference type="Pfam" id="PF00448">
    <property type="entry name" value="SRP54"/>
    <property type="match status" value="1"/>
</dbReference>
<name>A0A372MDL0_9SPIR</name>
<evidence type="ECO:0000256" key="8">
    <source>
        <dbReference type="ARBA" id="ARBA00022927"/>
    </source>
</evidence>
<evidence type="ECO:0000256" key="3">
    <source>
        <dbReference type="ARBA" id="ARBA00014919"/>
    </source>
</evidence>
<evidence type="ECO:0000256" key="12">
    <source>
        <dbReference type="ARBA" id="ARBA00025337"/>
    </source>
</evidence>
<comment type="caution">
    <text evidence="15">The sequence shown here is derived from an EMBL/GenBank/DDBJ whole genome shotgun (WGS) entry which is preliminary data.</text>
</comment>
<dbReference type="Proteomes" id="UP000264002">
    <property type="component" value="Unassembled WGS sequence"/>
</dbReference>
<keyword evidence="4" id="KW-0813">Transport</keyword>
<comment type="similarity">
    <text evidence="2">Belongs to the GTP-binding SRP family.</text>
</comment>
<dbReference type="EMBL" id="QUWK01000017">
    <property type="protein sequence ID" value="RFU93844.1"/>
    <property type="molecule type" value="Genomic_DNA"/>
</dbReference>
<gene>
    <name evidence="15" type="ORF">DYP60_12755</name>
</gene>
<dbReference type="InterPro" id="IPR000897">
    <property type="entry name" value="SRP54_GTPase_dom"/>
</dbReference>
<dbReference type="SUPFAM" id="SSF52540">
    <property type="entry name" value="P-loop containing nucleoside triphosphate hydrolases"/>
    <property type="match status" value="1"/>
</dbReference>
<evidence type="ECO:0000256" key="5">
    <source>
        <dbReference type="ARBA" id="ARBA00022475"/>
    </source>
</evidence>
<accession>A0A372MDL0</accession>
<evidence type="ECO:0000256" key="10">
    <source>
        <dbReference type="ARBA" id="ARBA00023136"/>
    </source>
</evidence>
<dbReference type="PANTHER" id="PTHR43134:SF3">
    <property type="entry name" value="FLAGELLAR BIOSYNTHESIS PROTEIN FLHF"/>
    <property type="match status" value="1"/>
</dbReference>
<evidence type="ECO:0000256" key="13">
    <source>
        <dbReference type="ARBA" id="ARBA00030866"/>
    </source>
</evidence>
<organism evidence="15 16">
    <name type="scientific">Sphaerochaeta halotolerans</name>
    <dbReference type="NCBI Taxonomy" id="2293840"/>
    <lineage>
        <taxon>Bacteria</taxon>
        <taxon>Pseudomonadati</taxon>
        <taxon>Spirochaetota</taxon>
        <taxon>Spirochaetia</taxon>
        <taxon>Spirochaetales</taxon>
        <taxon>Sphaerochaetaceae</taxon>
        <taxon>Sphaerochaeta</taxon>
    </lineage>
</organism>
<evidence type="ECO:0000256" key="7">
    <source>
        <dbReference type="ARBA" id="ARBA00022795"/>
    </source>
</evidence>
<evidence type="ECO:0000313" key="15">
    <source>
        <dbReference type="EMBL" id="RFU93844.1"/>
    </source>
</evidence>
<dbReference type="GO" id="GO:0044781">
    <property type="term" value="P:bacterial-type flagellum organization"/>
    <property type="evidence" value="ECO:0007669"/>
    <property type="project" value="UniProtKB-KW"/>
</dbReference>
<evidence type="ECO:0000313" key="16">
    <source>
        <dbReference type="Proteomes" id="UP000264002"/>
    </source>
</evidence>
<evidence type="ECO:0000256" key="6">
    <source>
        <dbReference type="ARBA" id="ARBA00022741"/>
    </source>
</evidence>
<keyword evidence="6" id="KW-0547">Nucleotide-binding</keyword>
<keyword evidence="7" id="KW-1005">Bacterial flagellum biogenesis</keyword>
<dbReference type="GO" id="GO:0005047">
    <property type="term" value="F:signal recognition particle binding"/>
    <property type="evidence" value="ECO:0007669"/>
    <property type="project" value="TreeGrafter"/>
</dbReference>
<sequence length="333" mass="37618">MEFLTLEAEDYEHALREARTQWGSAVRVHARKDFQVKRGLHSEKRCRITFFLVDETEPTEESMAEEPVFNAEEHLSFLIEQNEIPATKVELIKSMLLPEGKPLGQAELEVQFFQFLLEDLQFEDAIQQRYVVLVGPAGVGKTTSLVKLAIHLRAKEGKKVALLSFDVHRPGALEQVRGFAKEYSLPLYEATDAGVLAGLLDILETYDHVLVDTTGRSSKDVMLRDSLSDLFSSFDDKEREYTLVVSASSKFTDLLSHFALFNEYHLKKLLVTKLDETQGIGNILLFAKEVGLPISFLADGQGIPEDFHRADASLLVPRLRGFNLELNQFFPSL</sequence>
<keyword evidence="9" id="KW-0342">GTP-binding</keyword>
<protein>
    <recommendedName>
        <fullName evidence="3">Flagellar biosynthesis protein FlhF</fullName>
    </recommendedName>
    <alternativeName>
        <fullName evidence="13">Flagella-associated GTP-binding protein</fullName>
    </alternativeName>
</protein>
<proteinExistence type="inferred from homology"/>
<keyword evidence="16" id="KW-1185">Reference proteome</keyword>
<dbReference type="GO" id="GO:0005525">
    <property type="term" value="F:GTP binding"/>
    <property type="evidence" value="ECO:0007669"/>
    <property type="project" value="UniProtKB-KW"/>
</dbReference>
<dbReference type="RefSeq" id="WP_117331398.1">
    <property type="nucleotide sequence ID" value="NZ_QUWK01000017.1"/>
</dbReference>
<reference evidence="16" key="1">
    <citation type="submission" date="2018-08" db="EMBL/GenBank/DDBJ databases">
        <authorList>
            <person name="Grouzdev D.S."/>
            <person name="Krutkina M.S."/>
        </authorList>
    </citation>
    <scope>NUCLEOTIDE SEQUENCE [LARGE SCALE GENOMIC DNA]</scope>
    <source>
        <strain evidence="16">4-11</strain>
    </source>
</reference>
<comment type="function">
    <text evidence="12">Necessary for flagellar biosynthesis. May be involved in translocation of the flagellum.</text>
</comment>
<keyword evidence="8" id="KW-0653">Protein transport</keyword>
<dbReference type="CDD" id="cd17873">
    <property type="entry name" value="FlhF"/>
    <property type="match status" value="1"/>
</dbReference>
<reference evidence="15 16" key="2">
    <citation type="submission" date="2018-09" db="EMBL/GenBank/DDBJ databases">
        <title>Genome of Sphaerochaeta halotolerans strain 4-11.</title>
        <authorList>
            <person name="Nazina T.N."/>
            <person name="Sokolova D.S."/>
        </authorList>
    </citation>
    <scope>NUCLEOTIDE SEQUENCE [LARGE SCALE GENOMIC DNA]</scope>
    <source>
        <strain evidence="15 16">4-11</strain>
    </source>
</reference>
<evidence type="ECO:0000256" key="4">
    <source>
        <dbReference type="ARBA" id="ARBA00022448"/>
    </source>
</evidence>
<dbReference type="Gene3D" id="1.20.120.1380">
    <property type="entry name" value="Flagellar FlhF biosynthesis protein, N domain"/>
    <property type="match status" value="1"/>
</dbReference>
<feature type="domain" description="SRP54-type proteins GTP-binding" evidence="14">
    <location>
        <begin position="128"/>
        <end position="321"/>
    </location>
</feature>
<dbReference type="InterPro" id="IPR047040">
    <property type="entry name" value="FlhF__GTPase_dom"/>
</dbReference>
<dbReference type="GO" id="GO:0006614">
    <property type="term" value="P:SRP-dependent cotranslational protein targeting to membrane"/>
    <property type="evidence" value="ECO:0007669"/>
    <property type="project" value="InterPro"/>
</dbReference>
<evidence type="ECO:0000256" key="2">
    <source>
        <dbReference type="ARBA" id="ARBA00008531"/>
    </source>
</evidence>
<dbReference type="Gene3D" id="3.40.50.300">
    <property type="entry name" value="P-loop containing nucleotide triphosphate hydrolases"/>
    <property type="match status" value="1"/>
</dbReference>